<sequence length="201" mass="20866">MGVPDQVTWAAENGDVAAVARLLDAGADVDAPNSARRTALELVVSAGHAETVRLLLAAGADPRRPAGEYEELTPLLLAAMSPDVEVVTALLTVGAPVGSQGLMGLVPLAVAATSGDQGYPHIVDLFLGHGADINAVMRGRTALELALASGKVLMAWWLLGRGATPTRYALGMAYNRARQSPDAAERYAVVINALHAARPEE</sequence>
<keyword evidence="1" id="KW-0677">Repeat</keyword>
<dbReference type="PROSITE" id="PS50088">
    <property type="entry name" value="ANK_REPEAT"/>
    <property type="match status" value="2"/>
</dbReference>
<accession>A0ABZ1QPV4</accession>
<evidence type="ECO:0000256" key="1">
    <source>
        <dbReference type="ARBA" id="ARBA00022737"/>
    </source>
</evidence>
<gene>
    <name evidence="4" type="ORF">OHT53_00795</name>
</gene>
<dbReference type="Pfam" id="PF12796">
    <property type="entry name" value="Ank_2"/>
    <property type="match status" value="1"/>
</dbReference>
<feature type="repeat" description="ANK" evidence="3">
    <location>
        <begin position="103"/>
        <end position="138"/>
    </location>
</feature>
<dbReference type="InterPro" id="IPR036770">
    <property type="entry name" value="Ankyrin_rpt-contain_sf"/>
</dbReference>
<dbReference type="SMART" id="SM00248">
    <property type="entry name" value="ANK"/>
    <property type="match status" value="5"/>
</dbReference>
<dbReference type="PANTHER" id="PTHR24171">
    <property type="entry name" value="ANKYRIN REPEAT DOMAIN-CONTAINING PROTEIN 39-RELATED"/>
    <property type="match status" value="1"/>
</dbReference>
<reference evidence="4" key="1">
    <citation type="submission" date="2022-10" db="EMBL/GenBank/DDBJ databases">
        <title>The complete genomes of actinobacterial strains from the NBC collection.</title>
        <authorList>
            <person name="Joergensen T.S."/>
            <person name="Alvarez Arevalo M."/>
            <person name="Sterndorff E.B."/>
            <person name="Faurdal D."/>
            <person name="Vuksanovic O."/>
            <person name="Mourched A.-S."/>
            <person name="Charusanti P."/>
            <person name="Shaw S."/>
            <person name="Blin K."/>
            <person name="Weber T."/>
        </authorList>
    </citation>
    <scope>NUCLEOTIDE SEQUENCE</scope>
    <source>
        <strain evidence="4">NBC_00302</strain>
    </source>
</reference>
<keyword evidence="5" id="KW-1185">Reference proteome</keyword>
<evidence type="ECO:0000256" key="2">
    <source>
        <dbReference type="ARBA" id="ARBA00023043"/>
    </source>
</evidence>
<dbReference type="Proteomes" id="UP001432071">
    <property type="component" value="Chromosome"/>
</dbReference>
<keyword evidence="2 3" id="KW-0040">ANK repeat</keyword>
<dbReference type="RefSeq" id="WP_328733647.1">
    <property type="nucleotide sequence ID" value="NZ_CP108038.1"/>
</dbReference>
<evidence type="ECO:0000313" key="5">
    <source>
        <dbReference type="Proteomes" id="UP001432071"/>
    </source>
</evidence>
<organism evidence="4 5">
    <name type="scientific">Streptomyces bobili</name>
    <dbReference type="NCBI Taxonomy" id="67280"/>
    <lineage>
        <taxon>Bacteria</taxon>
        <taxon>Bacillati</taxon>
        <taxon>Actinomycetota</taxon>
        <taxon>Actinomycetes</taxon>
        <taxon>Kitasatosporales</taxon>
        <taxon>Streptomycetaceae</taxon>
        <taxon>Streptomyces</taxon>
    </lineage>
</organism>
<dbReference type="SUPFAM" id="SSF48403">
    <property type="entry name" value="Ankyrin repeat"/>
    <property type="match status" value="1"/>
</dbReference>
<dbReference type="EMBL" id="CP108038">
    <property type="protein sequence ID" value="WUN84734.1"/>
    <property type="molecule type" value="Genomic_DNA"/>
</dbReference>
<feature type="repeat" description="ANK" evidence="3">
    <location>
        <begin position="35"/>
        <end position="61"/>
    </location>
</feature>
<dbReference type="InterPro" id="IPR002110">
    <property type="entry name" value="Ankyrin_rpt"/>
</dbReference>
<proteinExistence type="predicted"/>
<evidence type="ECO:0000313" key="4">
    <source>
        <dbReference type="EMBL" id="WUN84734.1"/>
    </source>
</evidence>
<dbReference type="Pfam" id="PF00023">
    <property type="entry name" value="Ank"/>
    <property type="match status" value="1"/>
</dbReference>
<dbReference type="PROSITE" id="PS50297">
    <property type="entry name" value="ANK_REP_REGION"/>
    <property type="match status" value="2"/>
</dbReference>
<evidence type="ECO:0000256" key="3">
    <source>
        <dbReference type="PROSITE-ProRule" id="PRU00023"/>
    </source>
</evidence>
<protein>
    <submittedName>
        <fullName evidence="4">Ankyrin repeat domain-containing protein</fullName>
    </submittedName>
</protein>
<dbReference type="Gene3D" id="1.25.40.20">
    <property type="entry name" value="Ankyrin repeat-containing domain"/>
    <property type="match status" value="1"/>
</dbReference>
<name>A0ABZ1QPV4_9ACTN</name>
<dbReference type="GeneID" id="93759458"/>